<dbReference type="Pfam" id="PF04947">
    <property type="entry name" value="Pox_VLTF3"/>
    <property type="match status" value="1"/>
</dbReference>
<dbReference type="EMBL" id="MN740548">
    <property type="protein sequence ID" value="QHS77435.1"/>
    <property type="molecule type" value="Genomic_DNA"/>
</dbReference>
<feature type="coiled-coil region" evidence="1">
    <location>
        <begin position="31"/>
        <end position="58"/>
    </location>
</feature>
<name>A0A6C0ADF9_9ZZZZ</name>
<accession>A0A6C0ADF9</accession>
<evidence type="ECO:0000256" key="1">
    <source>
        <dbReference type="SAM" id="Coils"/>
    </source>
</evidence>
<dbReference type="AlphaFoldDB" id="A0A6C0ADF9"/>
<evidence type="ECO:0000313" key="2">
    <source>
        <dbReference type="EMBL" id="QHS77435.1"/>
    </source>
</evidence>
<evidence type="ECO:0008006" key="3">
    <source>
        <dbReference type="Google" id="ProtNLM"/>
    </source>
</evidence>
<keyword evidence="1" id="KW-0175">Coiled coil</keyword>
<protein>
    <recommendedName>
        <fullName evidence="3">Viral late gene transcription factor 3 zinc ribbon domain-containing protein</fullName>
    </recommendedName>
</protein>
<organism evidence="2">
    <name type="scientific">viral metagenome</name>
    <dbReference type="NCBI Taxonomy" id="1070528"/>
    <lineage>
        <taxon>unclassified sequences</taxon>
        <taxon>metagenomes</taxon>
        <taxon>organismal metagenomes</taxon>
    </lineage>
</organism>
<sequence>MSTFKPRSEKTKLSTSIKTVDSTHKKFTGQFNKKYDQLPNLKRKLKRYEKELNSIENKDKTEYTNKDIDRRSYLKKNIQKLKDDISQTSNHQQELDYYCKIENLLVDYYDKVDLYEEDTNTGETENITEQDFTETNTEIINQEEDDELDKLNKLKQLKKQKKNKTPKKKKVVSQSQDIMSFLGVDDSDSQDKELELNRASILGDFLTLVDSDYSVEKVKKNGLKKCSHCGLEKNLVPAEGVFVCEQCGEVEEIIMELDRSSIKDQSFDKPAYPYKRISHYNEWLSQFQAKESTEIPDSVYRDVINELKKNRVNDHSKLTLPYMKKVLRKLKLNDYFDNIPHIISKITKRPPPSITREMEEELRKLFKEMQIPFEKHKPDDRVNFLSYSYVLHKLCEIKEWDDFLKCFPLLKSRSKLRAQDNIWKKICQECRWEYYPSV</sequence>
<dbReference type="GO" id="GO:0046782">
    <property type="term" value="P:regulation of viral transcription"/>
    <property type="evidence" value="ECO:0007669"/>
    <property type="project" value="InterPro"/>
</dbReference>
<proteinExistence type="predicted"/>
<dbReference type="InterPro" id="IPR007031">
    <property type="entry name" value="Poxvirus_VLTF3"/>
</dbReference>
<reference evidence="2" key="1">
    <citation type="journal article" date="2020" name="Nature">
        <title>Giant virus diversity and host interactions through global metagenomics.</title>
        <authorList>
            <person name="Schulz F."/>
            <person name="Roux S."/>
            <person name="Paez-Espino D."/>
            <person name="Jungbluth S."/>
            <person name="Walsh D.A."/>
            <person name="Denef V.J."/>
            <person name="McMahon K.D."/>
            <person name="Konstantinidis K.T."/>
            <person name="Eloe-Fadrosh E.A."/>
            <person name="Kyrpides N.C."/>
            <person name="Woyke T."/>
        </authorList>
    </citation>
    <scope>NUCLEOTIDE SEQUENCE</scope>
    <source>
        <strain evidence="2">GVMAG-S-1004661-13</strain>
    </source>
</reference>